<proteinExistence type="predicted"/>
<dbReference type="AlphaFoldDB" id="A0AAD4JTM2"/>
<dbReference type="SUPFAM" id="SSF47565">
    <property type="entry name" value="Insect pheromone/odorant-binding proteins"/>
    <property type="match status" value="1"/>
</dbReference>
<accession>A0AAD4JTM2</accession>
<keyword evidence="1" id="KW-0732">Signal</keyword>
<evidence type="ECO:0000256" key="1">
    <source>
        <dbReference type="SAM" id="SignalP"/>
    </source>
</evidence>
<dbReference type="GO" id="GO:0005549">
    <property type="term" value="F:odorant binding"/>
    <property type="evidence" value="ECO:0007669"/>
    <property type="project" value="InterPro"/>
</dbReference>
<evidence type="ECO:0000313" key="3">
    <source>
        <dbReference type="Proteomes" id="UP001200034"/>
    </source>
</evidence>
<dbReference type="Pfam" id="PF01395">
    <property type="entry name" value="PBP_GOBP"/>
    <property type="match status" value="1"/>
</dbReference>
<feature type="signal peptide" evidence="1">
    <location>
        <begin position="1"/>
        <end position="22"/>
    </location>
</feature>
<evidence type="ECO:0000313" key="2">
    <source>
        <dbReference type="EMBL" id="KAH8358444.1"/>
    </source>
</evidence>
<organism evidence="2 3">
    <name type="scientific">Drosophila rubida</name>
    <dbReference type="NCBI Taxonomy" id="30044"/>
    <lineage>
        <taxon>Eukaryota</taxon>
        <taxon>Metazoa</taxon>
        <taxon>Ecdysozoa</taxon>
        <taxon>Arthropoda</taxon>
        <taxon>Hexapoda</taxon>
        <taxon>Insecta</taxon>
        <taxon>Pterygota</taxon>
        <taxon>Neoptera</taxon>
        <taxon>Endopterygota</taxon>
        <taxon>Diptera</taxon>
        <taxon>Brachycera</taxon>
        <taxon>Muscomorpha</taxon>
        <taxon>Ephydroidea</taxon>
        <taxon>Drosophilidae</taxon>
        <taxon>Drosophila</taxon>
    </lineage>
</organism>
<dbReference type="InterPro" id="IPR036728">
    <property type="entry name" value="PBP_GOBP_sf"/>
</dbReference>
<keyword evidence="3" id="KW-1185">Reference proteome</keyword>
<protein>
    <recommendedName>
        <fullName evidence="4">Odorant-binding protein 99d</fullName>
    </recommendedName>
</protein>
<feature type="chain" id="PRO_5042090687" description="Odorant-binding protein 99d" evidence="1">
    <location>
        <begin position="23"/>
        <end position="137"/>
    </location>
</feature>
<dbReference type="CDD" id="cd23992">
    <property type="entry name" value="PBP_GOBP"/>
    <property type="match status" value="1"/>
</dbReference>
<dbReference type="Proteomes" id="UP001200034">
    <property type="component" value="Unassembled WGS sequence"/>
</dbReference>
<feature type="non-terminal residue" evidence="2">
    <location>
        <position position="137"/>
    </location>
</feature>
<evidence type="ECO:0008006" key="4">
    <source>
        <dbReference type="Google" id="ProtNLM"/>
    </source>
</evidence>
<sequence>TMYLRLLLLSCCCLLGQTPAQAALTSAWQLPTAQEMQTSLQSCQFEAAGIDAETLRCLVEQLGLWTDEQGYNATRIAKIFAAQNQMEELMLVIEYCNNKERREQQPAQWAFEAYKCATSGRFGRWVKDYMEQQQQQT</sequence>
<dbReference type="EMBL" id="JAJJHW010003409">
    <property type="protein sequence ID" value="KAH8358444.1"/>
    <property type="molecule type" value="Genomic_DNA"/>
</dbReference>
<dbReference type="InterPro" id="IPR006170">
    <property type="entry name" value="PBP/GOBP"/>
</dbReference>
<reference evidence="2" key="1">
    <citation type="journal article" date="2021" name="Mol. Ecol. Resour.">
        <title>Phylogenomic analyses of the genus Drosophila reveals genomic signals of climate adaptation.</title>
        <authorList>
            <person name="Li F."/>
            <person name="Rane R.V."/>
            <person name="Luria V."/>
            <person name="Xiong Z."/>
            <person name="Chen J."/>
            <person name="Li Z."/>
            <person name="Catullo R.A."/>
            <person name="Griffin P.C."/>
            <person name="Schiffer M."/>
            <person name="Pearce S."/>
            <person name="Lee S.F."/>
            <person name="McElroy K."/>
            <person name="Stocker A."/>
            <person name="Shirriffs J."/>
            <person name="Cockerell F."/>
            <person name="Coppin C."/>
            <person name="Sgro C.M."/>
            <person name="Karger A."/>
            <person name="Cain J.W."/>
            <person name="Weber J.A."/>
            <person name="Santpere G."/>
            <person name="Kirschner M.W."/>
            <person name="Hoffmann A.A."/>
            <person name="Oakeshott J.G."/>
            <person name="Zhang G."/>
        </authorList>
    </citation>
    <scope>NUCLEOTIDE SEQUENCE</scope>
    <source>
        <strain evidence="2">BGI-SZ-2011g</strain>
    </source>
</reference>
<dbReference type="Gene3D" id="1.10.238.20">
    <property type="entry name" value="Pheromone/general odorant binding protein domain"/>
    <property type="match status" value="1"/>
</dbReference>
<feature type="non-terminal residue" evidence="2">
    <location>
        <position position="1"/>
    </location>
</feature>
<name>A0AAD4JTM2_9MUSC</name>
<gene>
    <name evidence="2" type="ORF">KR093_000286</name>
</gene>
<comment type="caution">
    <text evidence="2">The sequence shown here is derived from an EMBL/GenBank/DDBJ whole genome shotgun (WGS) entry which is preliminary data.</text>
</comment>